<name>A0A6H1WQM1_9BACT</name>
<proteinExistence type="predicted"/>
<dbReference type="RefSeq" id="WP_168718856.1">
    <property type="nucleotide sequence ID" value="NZ_CP042909.1"/>
</dbReference>
<organism evidence="1 2">
    <name type="scientific">Thermosulfurimonas marina</name>
    <dbReference type="NCBI Taxonomy" id="2047767"/>
    <lineage>
        <taxon>Bacteria</taxon>
        <taxon>Pseudomonadati</taxon>
        <taxon>Thermodesulfobacteriota</taxon>
        <taxon>Thermodesulfobacteria</taxon>
        <taxon>Thermodesulfobacteriales</taxon>
        <taxon>Thermodesulfobacteriaceae</taxon>
        <taxon>Thermosulfurimonas</taxon>
    </lineage>
</organism>
<dbReference type="PANTHER" id="PTHR34374:SF1">
    <property type="entry name" value="LARGE RIBOSOMAL RNA SUBUNIT ACCUMULATION PROTEIN YCED HOMOLOG 1, CHLOROPLASTIC"/>
    <property type="match status" value="1"/>
</dbReference>
<dbReference type="InterPro" id="IPR003772">
    <property type="entry name" value="YceD"/>
</dbReference>
<evidence type="ECO:0000313" key="1">
    <source>
        <dbReference type="EMBL" id="QJA05491.1"/>
    </source>
</evidence>
<dbReference type="AlphaFoldDB" id="A0A6H1WQM1"/>
<protein>
    <submittedName>
        <fullName evidence="1">DUF177 domain-containing protein</fullName>
    </submittedName>
</protein>
<dbReference type="KEGG" id="tmai:FVE67_01195"/>
<dbReference type="Pfam" id="PF02620">
    <property type="entry name" value="YceD"/>
    <property type="match status" value="1"/>
</dbReference>
<gene>
    <name evidence="1" type="ORF">FVE67_01195</name>
</gene>
<keyword evidence="2" id="KW-1185">Reference proteome</keyword>
<accession>A0A6H1WQM1</accession>
<dbReference type="EMBL" id="CP042909">
    <property type="protein sequence ID" value="QJA05491.1"/>
    <property type="molecule type" value="Genomic_DNA"/>
</dbReference>
<reference evidence="1 2" key="1">
    <citation type="submission" date="2019-08" db="EMBL/GenBank/DDBJ databases">
        <title>Complete genome sequence of Thermosulfurimonas marina SU872T, an anaerobic thermophilic chemolithoautotrophic bacterium isolated from a shallow marine hydrothermal vent.</title>
        <authorList>
            <person name="Allioux M."/>
            <person name="Jebbar M."/>
            <person name="Slobodkina G."/>
            <person name="Slobodkin A."/>
            <person name="Moalic Y."/>
            <person name="Frolova A."/>
            <person name="Shao Z."/>
            <person name="Alain K."/>
        </authorList>
    </citation>
    <scope>NUCLEOTIDE SEQUENCE [LARGE SCALE GENOMIC DNA]</scope>
    <source>
        <strain evidence="1 2">SU872</strain>
    </source>
</reference>
<dbReference type="PANTHER" id="PTHR34374">
    <property type="entry name" value="LARGE RIBOSOMAL RNA SUBUNIT ACCUMULATION PROTEIN YCED HOMOLOG 1, CHLOROPLASTIC"/>
    <property type="match status" value="1"/>
</dbReference>
<sequence>MSGLKVRLEDIPPEGLRLEFEEGPELLADCFPAQGPVAARVFLKKSGIDVKARGHVKAEVRLACDRCLEEFVWQVDEDFEVEFRPQASAPLREETQLTREDLEVIFFEGDEVPVGELVREQVILSVPDKRLCREDCRGLCPVCGKNLNTGECGCPRRAQSPFAVLRELMARKAQTG</sequence>
<dbReference type="Proteomes" id="UP000501253">
    <property type="component" value="Chromosome"/>
</dbReference>
<evidence type="ECO:0000313" key="2">
    <source>
        <dbReference type="Proteomes" id="UP000501253"/>
    </source>
</evidence>